<gene>
    <name evidence="3" type="ORF">E3U44_07310</name>
</gene>
<name>A0A4P7BW97_9GAMM</name>
<protein>
    <submittedName>
        <fullName evidence="3">ISL3 family transposase</fullName>
    </submittedName>
</protein>
<dbReference type="InterPro" id="IPR032877">
    <property type="entry name" value="Transposase_HTH"/>
</dbReference>
<accession>A0A4P7BW97</accession>
<sequence length="422" mass="48705">MLDLLNLPGIKPVDMYKESKALIIVAVPETVEVPVCGDCNIPMHKHGTRKNKFSDTPLYMEPVRLEIQRPRFRCESCGKMAMPELSFLDDKRRATKRLVDVIRQQCLSMTFRALAEQTGVAVNTVKNIAHDLIDELAQTVRYETPVIMGIDEVNLAGGYRCVITNLATNNVFDMLEHRTQEHLKPFFRELPDKDKVEWVCTDMWRPFKRSFAQYLPNAKLVIDKFHVVKMASEALEEERKKYQSQLSKEQRIYVKKSIRWLTLKRPENLTPTEQKALQVVRQAIPELAVAYDFKESFFGIYDEPDKQKAQNAFEAWENTLPMQGLQSFRRLAKTVHNHHDDIFAYWDAPFPIINAYTEGLNGLIKMSNRLGRGYSYHIIRAKTLYSKEARKVGTGIRAGREKVEYGPHIPTLLKQAESGDLD</sequence>
<evidence type="ECO:0000259" key="2">
    <source>
        <dbReference type="Pfam" id="PF13542"/>
    </source>
</evidence>
<dbReference type="InterPro" id="IPR002560">
    <property type="entry name" value="Transposase_DDE"/>
</dbReference>
<feature type="domain" description="Transposase IS204/IS1001/IS1096/IS1165 helix-turn-helix" evidence="2">
    <location>
        <begin position="84"/>
        <end position="132"/>
    </location>
</feature>
<dbReference type="PANTHER" id="PTHR33498">
    <property type="entry name" value="TRANSPOSASE FOR INSERTION SEQUENCE ELEMENT IS1557"/>
    <property type="match status" value="1"/>
</dbReference>
<feature type="domain" description="Transposase IS204/IS1001/IS1096/IS1165 DDE" evidence="1">
    <location>
        <begin position="148"/>
        <end position="374"/>
    </location>
</feature>
<dbReference type="AlphaFoldDB" id="A0A4P7BW97"/>
<dbReference type="KEGG" id="nwr:E3U44_07310"/>
<proteinExistence type="predicted"/>
<dbReference type="PANTHER" id="PTHR33498:SF1">
    <property type="entry name" value="TRANSPOSASE FOR INSERTION SEQUENCE ELEMENT IS1557"/>
    <property type="match status" value="1"/>
</dbReference>
<dbReference type="InterPro" id="IPR047951">
    <property type="entry name" value="Transpos_ISL3"/>
</dbReference>
<evidence type="ECO:0000259" key="1">
    <source>
        <dbReference type="Pfam" id="PF01610"/>
    </source>
</evidence>
<reference evidence="3 4" key="1">
    <citation type="submission" date="2019-03" db="EMBL/GenBank/DDBJ databases">
        <title>The genome sequence of Nitrosococcus wardiae strain D1FHST reveals the archetypal metabolic capacity of ammonia-oxidizing Gammaproteobacteria.</title>
        <authorList>
            <person name="Wang L."/>
            <person name="Lim C.K."/>
            <person name="Hanson T.E."/>
            <person name="Dang H."/>
            <person name="Klotz M.G."/>
        </authorList>
    </citation>
    <scope>NUCLEOTIDE SEQUENCE [LARGE SCALE GENOMIC DNA]</scope>
    <source>
        <strain evidence="3 4">D1FHS</strain>
    </source>
</reference>
<dbReference type="RefSeq" id="WP_134357514.1">
    <property type="nucleotide sequence ID" value="NZ_CP038033.1"/>
</dbReference>
<evidence type="ECO:0000313" key="3">
    <source>
        <dbReference type="EMBL" id="QBQ54338.1"/>
    </source>
</evidence>
<dbReference type="Pfam" id="PF01610">
    <property type="entry name" value="DDE_Tnp_ISL3"/>
    <property type="match status" value="1"/>
</dbReference>
<dbReference type="OrthoDB" id="5289059at2"/>
<evidence type="ECO:0000313" key="4">
    <source>
        <dbReference type="Proteomes" id="UP000294325"/>
    </source>
</evidence>
<dbReference type="Proteomes" id="UP000294325">
    <property type="component" value="Chromosome"/>
</dbReference>
<dbReference type="Pfam" id="PF13542">
    <property type="entry name" value="HTH_Tnp_ISL3"/>
    <property type="match status" value="1"/>
</dbReference>
<keyword evidence="4" id="KW-1185">Reference proteome</keyword>
<dbReference type="NCBIfam" id="NF033550">
    <property type="entry name" value="transpos_ISL3"/>
    <property type="match status" value="1"/>
</dbReference>
<dbReference type="EMBL" id="CP038033">
    <property type="protein sequence ID" value="QBQ54338.1"/>
    <property type="molecule type" value="Genomic_DNA"/>
</dbReference>
<organism evidence="3 4">
    <name type="scientific">Nitrosococcus wardiae</name>
    <dbReference type="NCBI Taxonomy" id="1814290"/>
    <lineage>
        <taxon>Bacteria</taxon>
        <taxon>Pseudomonadati</taxon>
        <taxon>Pseudomonadota</taxon>
        <taxon>Gammaproteobacteria</taxon>
        <taxon>Chromatiales</taxon>
        <taxon>Chromatiaceae</taxon>
        <taxon>Nitrosococcus</taxon>
    </lineage>
</organism>